<dbReference type="InterPro" id="IPR018335">
    <property type="entry name" value="Tscrpt_reg_HTH_Crp-type_CS"/>
</dbReference>
<dbReference type="InterPro" id="IPR000595">
    <property type="entry name" value="cNMP-bd_dom"/>
</dbReference>
<dbReference type="Gene3D" id="1.10.10.10">
    <property type="entry name" value="Winged helix-like DNA-binding domain superfamily/Winged helix DNA-binding domain"/>
    <property type="match status" value="1"/>
</dbReference>
<dbReference type="InterPro" id="IPR036388">
    <property type="entry name" value="WH-like_DNA-bd_sf"/>
</dbReference>
<keyword evidence="7" id="KW-1185">Reference proteome</keyword>
<dbReference type="Gene3D" id="2.60.120.10">
    <property type="entry name" value="Jelly Rolls"/>
    <property type="match status" value="1"/>
</dbReference>
<sequence>MNPLDAAGRLVRDALGEGEICGTCGSRVAGLCRPLDAATLDDVLAEAEHVTFAARDHLFQEGDKAGHVFTLVTGTAKLVRLLPDGREQVVGFRFAGDVVGYTPSGTYPFAAQLLTAATVCRLDRRRLDSLMRSYPALERRFLDLCIQELTATQDQLVTVGRRTAEARLAAFLLSLAESGRQRHLPGPVLDMPMTRADIADFLGLTLETVSRSFTAFRRRGWIREPSHGRVELLQRQALTELIDGDAD</sequence>
<dbReference type="Pfam" id="PF13545">
    <property type="entry name" value="HTH_Crp_2"/>
    <property type="match status" value="1"/>
</dbReference>
<dbReference type="SMART" id="SM00100">
    <property type="entry name" value="cNMP"/>
    <property type="match status" value="1"/>
</dbReference>
<reference evidence="6 7" key="1">
    <citation type="submission" date="2020-02" db="EMBL/GenBank/DDBJ databases">
        <authorList>
            <person name="Kim H.M."/>
            <person name="Jeon C.O."/>
        </authorList>
    </citation>
    <scope>NUCLEOTIDE SEQUENCE [LARGE SCALE GENOMIC DNA]</scope>
    <source>
        <strain evidence="6 7">PeD5</strain>
    </source>
</reference>
<accession>A0A6M1LIF0</accession>
<evidence type="ECO:0000256" key="1">
    <source>
        <dbReference type="ARBA" id="ARBA00023015"/>
    </source>
</evidence>
<keyword evidence="3" id="KW-0804">Transcription</keyword>
<dbReference type="InterPro" id="IPR050397">
    <property type="entry name" value="Env_Response_Regulators"/>
</dbReference>
<evidence type="ECO:0000313" key="6">
    <source>
        <dbReference type="EMBL" id="NGM19932.1"/>
    </source>
</evidence>
<gene>
    <name evidence="6" type="ORF">G3576_07885</name>
</gene>
<dbReference type="SUPFAM" id="SSF46785">
    <property type="entry name" value="Winged helix' DNA-binding domain"/>
    <property type="match status" value="1"/>
</dbReference>
<comment type="caution">
    <text evidence="6">The sequence shown here is derived from an EMBL/GenBank/DDBJ whole genome shotgun (WGS) entry which is preliminary data.</text>
</comment>
<evidence type="ECO:0000313" key="7">
    <source>
        <dbReference type="Proteomes" id="UP000475385"/>
    </source>
</evidence>
<dbReference type="GO" id="GO:0003700">
    <property type="term" value="F:DNA-binding transcription factor activity"/>
    <property type="evidence" value="ECO:0007669"/>
    <property type="project" value="InterPro"/>
</dbReference>
<dbReference type="InterPro" id="IPR012318">
    <property type="entry name" value="HTH_CRP"/>
</dbReference>
<dbReference type="PANTHER" id="PTHR24567">
    <property type="entry name" value="CRP FAMILY TRANSCRIPTIONAL REGULATORY PROTEIN"/>
    <property type="match status" value="1"/>
</dbReference>
<dbReference type="PROSITE" id="PS00042">
    <property type="entry name" value="HTH_CRP_1"/>
    <property type="match status" value="1"/>
</dbReference>
<evidence type="ECO:0000259" key="5">
    <source>
        <dbReference type="PROSITE" id="PS51063"/>
    </source>
</evidence>
<dbReference type="Proteomes" id="UP000475385">
    <property type="component" value="Unassembled WGS sequence"/>
</dbReference>
<dbReference type="RefSeq" id="WP_164693808.1">
    <property type="nucleotide sequence ID" value="NZ_JAAIKB010000002.1"/>
</dbReference>
<evidence type="ECO:0000259" key="4">
    <source>
        <dbReference type="PROSITE" id="PS50042"/>
    </source>
</evidence>
<organism evidence="6 7">
    <name type="scientific">Falsiroseomonas algicola</name>
    <dbReference type="NCBI Taxonomy" id="2716930"/>
    <lineage>
        <taxon>Bacteria</taxon>
        <taxon>Pseudomonadati</taxon>
        <taxon>Pseudomonadota</taxon>
        <taxon>Alphaproteobacteria</taxon>
        <taxon>Acetobacterales</taxon>
        <taxon>Roseomonadaceae</taxon>
        <taxon>Falsiroseomonas</taxon>
    </lineage>
</organism>
<name>A0A6M1LIF0_9PROT</name>
<feature type="domain" description="Cyclic nucleotide-binding" evidence="4">
    <location>
        <begin position="31"/>
        <end position="100"/>
    </location>
</feature>
<dbReference type="InterPro" id="IPR036390">
    <property type="entry name" value="WH_DNA-bd_sf"/>
</dbReference>
<dbReference type="InterPro" id="IPR018490">
    <property type="entry name" value="cNMP-bd_dom_sf"/>
</dbReference>
<dbReference type="CDD" id="cd00092">
    <property type="entry name" value="HTH_CRP"/>
    <property type="match status" value="1"/>
</dbReference>
<dbReference type="Pfam" id="PF00027">
    <property type="entry name" value="cNMP_binding"/>
    <property type="match status" value="1"/>
</dbReference>
<dbReference type="PROSITE" id="PS50042">
    <property type="entry name" value="CNMP_BINDING_3"/>
    <property type="match status" value="1"/>
</dbReference>
<dbReference type="PROSITE" id="PS51063">
    <property type="entry name" value="HTH_CRP_2"/>
    <property type="match status" value="1"/>
</dbReference>
<protein>
    <submittedName>
        <fullName evidence="6">Helix-turn-helix domain-containing protein</fullName>
    </submittedName>
</protein>
<dbReference type="GO" id="GO:0003677">
    <property type="term" value="F:DNA binding"/>
    <property type="evidence" value="ECO:0007669"/>
    <property type="project" value="UniProtKB-KW"/>
</dbReference>
<dbReference type="SUPFAM" id="SSF51206">
    <property type="entry name" value="cAMP-binding domain-like"/>
    <property type="match status" value="1"/>
</dbReference>
<dbReference type="AlphaFoldDB" id="A0A6M1LIF0"/>
<evidence type="ECO:0000256" key="3">
    <source>
        <dbReference type="ARBA" id="ARBA00023163"/>
    </source>
</evidence>
<dbReference type="CDD" id="cd00038">
    <property type="entry name" value="CAP_ED"/>
    <property type="match status" value="1"/>
</dbReference>
<keyword evidence="1" id="KW-0805">Transcription regulation</keyword>
<dbReference type="GO" id="GO:0005829">
    <property type="term" value="C:cytosol"/>
    <property type="evidence" value="ECO:0007669"/>
    <property type="project" value="TreeGrafter"/>
</dbReference>
<dbReference type="PANTHER" id="PTHR24567:SF75">
    <property type="entry name" value="FUMARATE AND NITRATE REDUCTION REGULATORY PROTEIN"/>
    <property type="match status" value="1"/>
</dbReference>
<proteinExistence type="predicted"/>
<evidence type="ECO:0000256" key="2">
    <source>
        <dbReference type="ARBA" id="ARBA00023125"/>
    </source>
</evidence>
<dbReference type="InterPro" id="IPR014710">
    <property type="entry name" value="RmlC-like_jellyroll"/>
</dbReference>
<feature type="domain" description="HTH crp-type" evidence="5">
    <location>
        <begin position="162"/>
        <end position="236"/>
    </location>
</feature>
<dbReference type="EMBL" id="JAAIKB010000002">
    <property type="protein sequence ID" value="NGM19932.1"/>
    <property type="molecule type" value="Genomic_DNA"/>
</dbReference>
<dbReference type="PRINTS" id="PR00034">
    <property type="entry name" value="HTHCRP"/>
</dbReference>
<keyword evidence="2" id="KW-0238">DNA-binding</keyword>
<reference evidence="6 7" key="2">
    <citation type="submission" date="2020-03" db="EMBL/GenBank/DDBJ databases">
        <title>Roseomonas stagni sp. nov., isolated from pond water in Japan.</title>
        <authorList>
            <person name="Furuhata K."/>
            <person name="Miyamoto H."/>
            <person name="Goto K."/>
        </authorList>
    </citation>
    <scope>NUCLEOTIDE SEQUENCE [LARGE SCALE GENOMIC DNA]</scope>
    <source>
        <strain evidence="6 7">PeD5</strain>
    </source>
</reference>
<dbReference type="SMART" id="SM00419">
    <property type="entry name" value="HTH_CRP"/>
    <property type="match status" value="1"/>
</dbReference>